<accession>E2A739</accession>
<dbReference type="OrthoDB" id="7671596at2759"/>
<dbReference type="AlphaFoldDB" id="E2A739"/>
<keyword evidence="2" id="KW-1185">Reference proteome</keyword>
<evidence type="ECO:0000313" key="2">
    <source>
        <dbReference type="Proteomes" id="UP000000311"/>
    </source>
</evidence>
<evidence type="ECO:0000313" key="1">
    <source>
        <dbReference type="EMBL" id="EFN70771.1"/>
    </source>
</evidence>
<protein>
    <submittedName>
        <fullName evidence="1">Uncharacterized protein</fullName>
    </submittedName>
</protein>
<dbReference type="InParanoid" id="E2A739"/>
<organism evidence="2">
    <name type="scientific">Camponotus floridanus</name>
    <name type="common">Florida carpenter ant</name>
    <dbReference type="NCBI Taxonomy" id="104421"/>
    <lineage>
        <taxon>Eukaryota</taxon>
        <taxon>Metazoa</taxon>
        <taxon>Ecdysozoa</taxon>
        <taxon>Arthropoda</taxon>
        <taxon>Hexapoda</taxon>
        <taxon>Insecta</taxon>
        <taxon>Pterygota</taxon>
        <taxon>Neoptera</taxon>
        <taxon>Endopterygota</taxon>
        <taxon>Hymenoptera</taxon>
        <taxon>Apocrita</taxon>
        <taxon>Aculeata</taxon>
        <taxon>Formicoidea</taxon>
        <taxon>Formicidae</taxon>
        <taxon>Formicinae</taxon>
        <taxon>Camponotus</taxon>
    </lineage>
</organism>
<sequence>MKKVSKRILATLPRAQLPQKPYGFCCEEKSQDPEKRYNMRNPPFVSSLTDVILNNGGPGVKFRVQDIGRPPFPIQRRILEAKGIAYLGRCKRCRGPLRWYLEDEIALAREFLAKMRQDNYNTSMKGNLMIARQKSKDLLLIISSIRFQNVIKFNYKFESLNFLLHKIHLTT</sequence>
<proteinExistence type="predicted"/>
<name>E2A739_CAMFO</name>
<gene>
    <name evidence="1" type="ORF">EAG_04746</name>
</gene>
<dbReference type="Proteomes" id="UP000000311">
    <property type="component" value="Unassembled WGS sequence"/>
</dbReference>
<dbReference type="OMA" id="QKPYGFC"/>
<reference evidence="1 2" key="1">
    <citation type="journal article" date="2010" name="Science">
        <title>Genomic comparison of the ants Camponotus floridanus and Harpegnathos saltator.</title>
        <authorList>
            <person name="Bonasio R."/>
            <person name="Zhang G."/>
            <person name="Ye C."/>
            <person name="Mutti N.S."/>
            <person name="Fang X."/>
            <person name="Qin N."/>
            <person name="Donahue G."/>
            <person name="Yang P."/>
            <person name="Li Q."/>
            <person name="Li C."/>
            <person name="Zhang P."/>
            <person name="Huang Z."/>
            <person name="Berger S.L."/>
            <person name="Reinberg D."/>
            <person name="Wang J."/>
            <person name="Liebig J."/>
        </authorList>
    </citation>
    <scope>NUCLEOTIDE SEQUENCE [LARGE SCALE GENOMIC DNA]</scope>
    <source>
        <strain evidence="2">C129</strain>
    </source>
</reference>
<dbReference type="EMBL" id="GL437252">
    <property type="protein sequence ID" value="EFN70771.1"/>
    <property type="molecule type" value="Genomic_DNA"/>
</dbReference>